<dbReference type="AlphaFoldDB" id="A0A6G5AHS3"/>
<reference evidence="2" key="1">
    <citation type="submission" date="2020-03" db="EMBL/GenBank/DDBJ databases">
        <title>A transcriptome and proteome of the tick Rhipicephalus microplus shaped by the genetic composition of its hosts and developmental stage.</title>
        <authorList>
            <person name="Garcia G.R."/>
            <person name="Ribeiro J.M.C."/>
            <person name="Maruyama S.R."/>
            <person name="Gardinasse L.G."/>
            <person name="Nelson K."/>
            <person name="Ferreira B.R."/>
            <person name="Andrade T.G."/>
            <person name="Santos I.K.F.M."/>
        </authorList>
    </citation>
    <scope>NUCLEOTIDE SEQUENCE</scope>
    <source>
        <strain evidence="2">NSGR</strain>
        <tissue evidence="2">Salivary glands</tissue>
    </source>
</reference>
<organism evidence="2">
    <name type="scientific">Rhipicephalus microplus</name>
    <name type="common">Cattle tick</name>
    <name type="synonym">Boophilus microplus</name>
    <dbReference type="NCBI Taxonomy" id="6941"/>
    <lineage>
        <taxon>Eukaryota</taxon>
        <taxon>Metazoa</taxon>
        <taxon>Ecdysozoa</taxon>
        <taxon>Arthropoda</taxon>
        <taxon>Chelicerata</taxon>
        <taxon>Arachnida</taxon>
        <taxon>Acari</taxon>
        <taxon>Parasitiformes</taxon>
        <taxon>Ixodida</taxon>
        <taxon>Ixodoidea</taxon>
        <taxon>Ixodidae</taxon>
        <taxon>Rhipicephalinae</taxon>
        <taxon>Rhipicephalus</taxon>
        <taxon>Boophilus</taxon>
    </lineage>
</organism>
<feature type="region of interest" description="Disordered" evidence="1">
    <location>
        <begin position="86"/>
        <end position="113"/>
    </location>
</feature>
<dbReference type="EMBL" id="GIKN01007304">
    <property type="protein sequence ID" value="NIE49577.1"/>
    <property type="molecule type" value="Transcribed_RNA"/>
</dbReference>
<sequence>MNIYFFKNTTVYNITSIGLLTEDKMKVKVSYCKGALTRKLWPRVFFAAMCCWDLLAMTRQIICCRTQQTINYRLFIIDQFQFRSERAPKTTSRRMQLSQPSVSSSRPCQHTEL</sequence>
<accession>A0A6G5AHS3</accession>
<evidence type="ECO:0000313" key="2">
    <source>
        <dbReference type="EMBL" id="NIE49577.1"/>
    </source>
</evidence>
<feature type="compositionally biased region" description="Polar residues" evidence="1">
    <location>
        <begin position="89"/>
        <end position="113"/>
    </location>
</feature>
<evidence type="ECO:0000256" key="1">
    <source>
        <dbReference type="SAM" id="MobiDB-lite"/>
    </source>
</evidence>
<name>A0A6G5AHS3_RHIMP</name>
<proteinExistence type="predicted"/>
<protein>
    <submittedName>
        <fullName evidence="2">Uncharacterized protein</fullName>
    </submittedName>
</protein>